<keyword evidence="1" id="KW-0378">Hydrolase</keyword>
<proteinExistence type="predicted"/>
<accession>A0ABV1GET5</accession>
<dbReference type="EMBL" id="JBBMFA010000084">
    <property type="protein sequence ID" value="MEQ2520261.1"/>
    <property type="molecule type" value="Genomic_DNA"/>
</dbReference>
<dbReference type="PANTHER" id="PTHR48098:SF1">
    <property type="entry name" value="DIACYLGLYCEROL ACYLTRANSFERASE_MYCOLYLTRANSFERASE AG85A"/>
    <property type="match status" value="1"/>
</dbReference>
<dbReference type="Proteomes" id="UP001477672">
    <property type="component" value="Unassembled WGS sequence"/>
</dbReference>
<comment type="caution">
    <text evidence="1">The sequence shown here is derived from an EMBL/GenBank/DDBJ whole genome shotgun (WGS) entry which is preliminary data.</text>
</comment>
<protein>
    <submittedName>
        <fullName evidence="1">Alpha/beta hydrolase-fold protein</fullName>
    </submittedName>
</protein>
<dbReference type="InterPro" id="IPR050583">
    <property type="entry name" value="Mycobacterial_A85_antigen"/>
</dbReference>
<evidence type="ECO:0000313" key="1">
    <source>
        <dbReference type="EMBL" id="MEQ2520261.1"/>
    </source>
</evidence>
<dbReference type="RefSeq" id="WP_349215738.1">
    <property type="nucleotide sequence ID" value="NZ_JBBMFA010000084.1"/>
</dbReference>
<dbReference type="InterPro" id="IPR029058">
    <property type="entry name" value="AB_hydrolase_fold"/>
</dbReference>
<dbReference type="GO" id="GO:0016787">
    <property type="term" value="F:hydrolase activity"/>
    <property type="evidence" value="ECO:0007669"/>
    <property type="project" value="UniProtKB-KW"/>
</dbReference>
<evidence type="ECO:0000313" key="2">
    <source>
        <dbReference type="Proteomes" id="UP001477672"/>
    </source>
</evidence>
<dbReference type="Pfam" id="PF00756">
    <property type="entry name" value="Esterase"/>
    <property type="match status" value="1"/>
</dbReference>
<dbReference type="InterPro" id="IPR000801">
    <property type="entry name" value="Esterase-like"/>
</dbReference>
<dbReference type="Gene3D" id="3.40.50.1820">
    <property type="entry name" value="alpha/beta hydrolase"/>
    <property type="match status" value="1"/>
</dbReference>
<dbReference type="SUPFAM" id="SSF53474">
    <property type="entry name" value="alpha/beta-Hydrolases"/>
    <property type="match status" value="1"/>
</dbReference>
<keyword evidence="2" id="KW-1185">Reference proteome</keyword>
<reference evidence="1 2" key="1">
    <citation type="submission" date="2024-03" db="EMBL/GenBank/DDBJ databases">
        <title>Human intestinal bacterial collection.</title>
        <authorList>
            <person name="Pauvert C."/>
            <person name="Hitch T.C.A."/>
            <person name="Clavel T."/>
        </authorList>
    </citation>
    <scope>NUCLEOTIDE SEQUENCE [LARGE SCALE GENOMIC DNA]</scope>
    <source>
        <strain evidence="1 2">CLA-JM-H11</strain>
    </source>
</reference>
<name>A0ABV1GET5_9FIRM</name>
<sequence>MAYIDCKLKSQILQTTVTVKLYFPTDLPAEVGNQIKGCLTLLHGYTNCAEDWFQMTSAARYAADNGLMLIVPDCGNSFYQNMMYGGAYRTFLVDEMPVLLHNIFRFIPMQRDRNFIAGLSMGGYGALYLGMSRPDIWGGCASFSGAVDLSLMLRDPNVPGLREVFAPIFGDSLALPKASNLHYVAQKAAELPPQRQPKILLTNGLQDFEPYHIVEQNDSLHATLHKLNLAYYRRIQWDGVHEWNFWDRSLVYAIDYFLGNGYAAKKMNDWRSSAVIHQ</sequence>
<organism evidence="1 2">
    <name type="scientific">Ruthenibacterium intestinale</name>
    <dbReference type="NCBI Taxonomy" id="3133163"/>
    <lineage>
        <taxon>Bacteria</taxon>
        <taxon>Bacillati</taxon>
        <taxon>Bacillota</taxon>
        <taxon>Clostridia</taxon>
        <taxon>Eubacteriales</taxon>
        <taxon>Oscillospiraceae</taxon>
        <taxon>Ruthenibacterium</taxon>
    </lineage>
</organism>
<gene>
    <name evidence="1" type="ORF">WMO24_07445</name>
</gene>
<dbReference type="PANTHER" id="PTHR48098">
    <property type="entry name" value="ENTEROCHELIN ESTERASE-RELATED"/>
    <property type="match status" value="1"/>
</dbReference>